<reference evidence="6" key="1">
    <citation type="journal article" date="2024" name="Gigascience">
        <title>Chromosome-level genome of the poultry shaft louse Menopon gallinae provides insight into the host-switching and adaptive evolution of parasitic lice.</title>
        <authorList>
            <person name="Xu Y."/>
            <person name="Ma L."/>
            <person name="Liu S."/>
            <person name="Liang Y."/>
            <person name="Liu Q."/>
            <person name="He Z."/>
            <person name="Tian L."/>
            <person name="Duan Y."/>
            <person name="Cai W."/>
            <person name="Li H."/>
            <person name="Song F."/>
        </authorList>
    </citation>
    <scope>NUCLEOTIDE SEQUENCE</scope>
    <source>
        <strain evidence="6">Cailab_2023a</strain>
    </source>
</reference>
<keyword evidence="5" id="KW-1133">Transmembrane helix</keyword>
<dbReference type="PANTHER" id="PTHR43899:SF13">
    <property type="entry name" value="RH59310P"/>
    <property type="match status" value="1"/>
</dbReference>
<dbReference type="InterPro" id="IPR036291">
    <property type="entry name" value="NAD(P)-bd_dom_sf"/>
</dbReference>
<dbReference type="EMBL" id="JARGDH010000005">
    <property type="protein sequence ID" value="KAL0267741.1"/>
    <property type="molecule type" value="Genomic_DNA"/>
</dbReference>
<feature type="transmembrane region" description="Helical" evidence="5">
    <location>
        <begin position="30"/>
        <end position="48"/>
    </location>
</feature>
<feature type="transmembrane region" description="Helical" evidence="5">
    <location>
        <begin position="7"/>
        <end position="24"/>
    </location>
</feature>
<dbReference type="PANTHER" id="PTHR43899">
    <property type="entry name" value="RH59310P"/>
    <property type="match status" value="1"/>
</dbReference>
<evidence type="ECO:0000313" key="6">
    <source>
        <dbReference type="EMBL" id="KAL0267740.1"/>
    </source>
</evidence>
<keyword evidence="5" id="KW-0472">Membrane</keyword>
<name>A0AAW2HD60_9NEOP</name>
<organism evidence="6">
    <name type="scientific">Menopon gallinae</name>
    <name type="common">poultry shaft louse</name>
    <dbReference type="NCBI Taxonomy" id="328185"/>
    <lineage>
        <taxon>Eukaryota</taxon>
        <taxon>Metazoa</taxon>
        <taxon>Ecdysozoa</taxon>
        <taxon>Arthropoda</taxon>
        <taxon>Hexapoda</taxon>
        <taxon>Insecta</taxon>
        <taxon>Pterygota</taxon>
        <taxon>Neoptera</taxon>
        <taxon>Paraneoptera</taxon>
        <taxon>Psocodea</taxon>
        <taxon>Troctomorpha</taxon>
        <taxon>Phthiraptera</taxon>
        <taxon>Amblycera</taxon>
        <taxon>Menoponidae</taxon>
        <taxon>Menopon</taxon>
    </lineage>
</organism>
<evidence type="ECO:0000256" key="4">
    <source>
        <dbReference type="RuleBase" id="RU000363"/>
    </source>
</evidence>
<dbReference type="InterPro" id="IPR002347">
    <property type="entry name" value="SDR_fam"/>
</dbReference>
<evidence type="ECO:0000256" key="3">
    <source>
        <dbReference type="ARBA" id="ARBA00023002"/>
    </source>
</evidence>
<dbReference type="PRINTS" id="PR00081">
    <property type="entry name" value="GDHRDH"/>
</dbReference>
<evidence type="ECO:0000256" key="2">
    <source>
        <dbReference type="ARBA" id="ARBA00022857"/>
    </source>
</evidence>
<dbReference type="InterPro" id="IPR051019">
    <property type="entry name" value="VLCFA-Steroid_DH"/>
</dbReference>
<keyword evidence="5" id="KW-0812">Transmembrane</keyword>
<comment type="similarity">
    <text evidence="1 4">Belongs to the short-chain dehydrogenases/reductases (SDR) family.</text>
</comment>
<dbReference type="FunFam" id="3.40.50.720:FF:000137">
    <property type="entry name" value="Hydroxysteroid (17-beta) dehydrogenase 3"/>
    <property type="match status" value="1"/>
</dbReference>
<gene>
    <name evidence="6" type="ORF">PYX00_009923</name>
</gene>
<dbReference type="SUPFAM" id="SSF51735">
    <property type="entry name" value="NAD(P)-binding Rossmann-fold domains"/>
    <property type="match status" value="1"/>
</dbReference>
<dbReference type="EMBL" id="JARGDH010000005">
    <property type="protein sequence ID" value="KAL0267740.1"/>
    <property type="molecule type" value="Genomic_DNA"/>
</dbReference>
<sequence length="343" mass="38143">MEKKMEHLPGSVIFLVIGIIMFQVNSNMNALEIIGIVSLCYFGFKIALQASKCIYNYCVKGQMRRNALVKEKGRWAVITGATDGIGKAYAYALAKVGLDIVLVSRDINKLNDCARDIEAKHSVRTRVVAVDFTRDPEIYQEISNAVNDLEIGVLVNNVGISYSYPEMFLDLPEREKFIAAIIKANVISVTKMCEICMPGMVERRSGVVINISSASAILPSPMLTVYAATKSYVEKFSDELRSEYESYGLIIQTVLPGYVATKMSKIRKSTWMAPTAEKYVASALGKLGVADHTTGYFPHALFVKTVNSINNLCPPLGHYLVMRSMKNIRSRALARLRNRVTEE</sequence>
<proteinExistence type="inferred from homology"/>
<keyword evidence="3" id="KW-0560">Oxidoreductase</keyword>
<accession>A0AAW2HD60</accession>
<keyword evidence="2" id="KW-0521">NADP</keyword>
<dbReference type="GO" id="GO:0016491">
    <property type="term" value="F:oxidoreductase activity"/>
    <property type="evidence" value="ECO:0007669"/>
    <property type="project" value="UniProtKB-KW"/>
</dbReference>
<comment type="caution">
    <text evidence="6">The sequence shown here is derived from an EMBL/GenBank/DDBJ whole genome shotgun (WGS) entry which is preliminary data.</text>
</comment>
<evidence type="ECO:0000256" key="1">
    <source>
        <dbReference type="ARBA" id="ARBA00006484"/>
    </source>
</evidence>
<evidence type="ECO:0000256" key="5">
    <source>
        <dbReference type="SAM" id="Phobius"/>
    </source>
</evidence>
<dbReference type="PRINTS" id="PR00080">
    <property type="entry name" value="SDRFAMILY"/>
</dbReference>
<dbReference type="PIRSF" id="PIRSF000126">
    <property type="entry name" value="11-beta-HSD1"/>
    <property type="match status" value="1"/>
</dbReference>
<dbReference type="GO" id="GO:0005783">
    <property type="term" value="C:endoplasmic reticulum"/>
    <property type="evidence" value="ECO:0007669"/>
    <property type="project" value="TreeGrafter"/>
</dbReference>
<dbReference type="Gene3D" id="3.40.50.720">
    <property type="entry name" value="NAD(P)-binding Rossmann-like Domain"/>
    <property type="match status" value="1"/>
</dbReference>
<protein>
    <submittedName>
        <fullName evidence="6">Uncharacterized protein</fullName>
    </submittedName>
</protein>
<dbReference type="Pfam" id="PF00106">
    <property type="entry name" value="adh_short"/>
    <property type="match status" value="1"/>
</dbReference>
<dbReference type="AlphaFoldDB" id="A0AAW2HD60"/>
<dbReference type="CDD" id="cd05356">
    <property type="entry name" value="17beta-HSD1_like_SDR_c"/>
    <property type="match status" value="1"/>
</dbReference>